<dbReference type="Proteomes" id="UP000076532">
    <property type="component" value="Unassembled WGS sequence"/>
</dbReference>
<keyword evidence="3" id="KW-1185">Reference proteome</keyword>
<accession>A0A167U8T2</accession>
<dbReference type="AlphaFoldDB" id="A0A167U8T2"/>
<feature type="compositionally biased region" description="Basic and acidic residues" evidence="1">
    <location>
        <begin position="28"/>
        <end position="45"/>
    </location>
</feature>
<reference evidence="2 3" key="1">
    <citation type="journal article" date="2016" name="Mol. Biol. Evol.">
        <title>Comparative Genomics of Early-Diverging Mushroom-Forming Fungi Provides Insights into the Origins of Lignocellulose Decay Capabilities.</title>
        <authorList>
            <person name="Nagy L.G."/>
            <person name="Riley R."/>
            <person name="Tritt A."/>
            <person name="Adam C."/>
            <person name="Daum C."/>
            <person name="Floudas D."/>
            <person name="Sun H."/>
            <person name="Yadav J.S."/>
            <person name="Pangilinan J."/>
            <person name="Larsson K.H."/>
            <person name="Matsuura K."/>
            <person name="Barry K."/>
            <person name="Labutti K."/>
            <person name="Kuo R."/>
            <person name="Ohm R.A."/>
            <person name="Bhattacharya S.S."/>
            <person name="Shirouzu T."/>
            <person name="Yoshinaga Y."/>
            <person name="Martin F.M."/>
            <person name="Grigoriev I.V."/>
            <person name="Hibbett D.S."/>
        </authorList>
    </citation>
    <scope>NUCLEOTIDE SEQUENCE [LARGE SCALE GENOMIC DNA]</scope>
    <source>
        <strain evidence="2 3">CBS 109695</strain>
    </source>
</reference>
<feature type="compositionally biased region" description="Polar residues" evidence="1">
    <location>
        <begin position="1"/>
        <end position="11"/>
    </location>
</feature>
<evidence type="ECO:0000256" key="1">
    <source>
        <dbReference type="SAM" id="MobiDB-lite"/>
    </source>
</evidence>
<feature type="compositionally biased region" description="Gly residues" evidence="1">
    <location>
        <begin position="57"/>
        <end position="70"/>
    </location>
</feature>
<evidence type="ECO:0000313" key="2">
    <source>
        <dbReference type="EMBL" id="KZP03700.1"/>
    </source>
</evidence>
<feature type="region of interest" description="Disordered" evidence="1">
    <location>
        <begin position="1"/>
        <end position="70"/>
    </location>
</feature>
<evidence type="ECO:0000313" key="3">
    <source>
        <dbReference type="Proteomes" id="UP000076532"/>
    </source>
</evidence>
<sequence>MADNNENTNSAAAPVKLATSDESAAADLSKKDHVEEESAKPEFGWKQKGRPTVLQGGAQGVVRGGAGLPR</sequence>
<protein>
    <submittedName>
        <fullName evidence="2">Uncharacterized protein</fullName>
    </submittedName>
</protein>
<proteinExistence type="predicted"/>
<dbReference type="EMBL" id="KV418018">
    <property type="protein sequence ID" value="KZP03700.1"/>
    <property type="molecule type" value="Genomic_DNA"/>
</dbReference>
<gene>
    <name evidence="2" type="ORF">FIBSPDRAFT_879221</name>
</gene>
<name>A0A167U8T2_9AGAM</name>
<organism evidence="2 3">
    <name type="scientific">Athelia psychrophila</name>
    <dbReference type="NCBI Taxonomy" id="1759441"/>
    <lineage>
        <taxon>Eukaryota</taxon>
        <taxon>Fungi</taxon>
        <taxon>Dikarya</taxon>
        <taxon>Basidiomycota</taxon>
        <taxon>Agaricomycotina</taxon>
        <taxon>Agaricomycetes</taxon>
        <taxon>Agaricomycetidae</taxon>
        <taxon>Atheliales</taxon>
        <taxon>Atheliaceae</taxon>
        <taxon>Athelia</taxon>
    </lineage>
</organism>